<sequence length="363" mass="42128">MVVYHCCVPNCTASTRKFNKLHKYPWMQGVTFISLPNKTRNAKERRDWLRLIRRPNDWTPTKYTRICSLHFDENNNNTLPTLFPYNNFKKPLSERKILPVTINQANFSELKDIFLNTKYSGLNTLKRCRITRTKTESAYHKLDYSGDTKKDIGHILDFITRVKCLHVKGQQQPVGSSNILMAKLKFDLTLYKSLECVELEHCDPLLISGLETNKQSIEHLFIHYSLNSIRDIMLQDIPHWKAEDGTMVVSHWENLIEVDFSHNSILHIDDSVQLIPRVEVLDLSYNKLESIEHLNWLSQLTILNLSYNNISHLDSLHTKLGNLKKLNLAGNKLSSLSGRCNIIIPRLATYKARKSQETQTGRQ</sequence>
<evidence type="ECO:0000256" key="7">
    <source>
        <dbReference type="PROSITE-ProRule" id="PRU00309"/>
    </source>
</evidence>
<keyword evidence="10" id="KW-1185">Reference proteome</keyword>
<keyword evidence="5" id="KW-0862">Zinc</keyword>
<keyword evidence="1" id="KW-0433">Leucine-rich repeat</keyword>
<dbReference type="GO" id="GO:0005737">
    <property type="term" value="C:cytoplasm"/>
    <property type="evidence" value="ECO:0007669"/>
    <property type="project" value="TreeGrafter"/>
</dbReference>
<dbReference type="OrthoDB" id="6138873at2759"/>
<dbReference type="InterPro" id="IPR001611">
    <property type="entry name" value="Leu-rich_rpt"/>
</dbReference>
<evidence type="ECO:0000313" key="9">
    <source>
        <dbReference type="EMBL" id="VDI05515.1"/>
    </source>
</evidence>
<dbReference type="InterPro" id="IPR006612">
    <property type="entry name" value="THAP_Znf"/>
</dbReference>
<accession>A0A8B6CK48</accession>
<dbReference type="Pfam" id="PF05485">
    <property type="entry name" value="THAP"/>
    <property type="match status" value="1"/>
</dbReference>
<evidence type="ECO:0000256" key="2">
    <source>
        <dbReference type="ARBA" id="ARBA00022723"/>
    </source>
</evidence>
<evidence type="ECO:0000256" key="1">
    <source>
        <dbReference type="ARBA" id="ARBA00022614"/>
    </source>
</evidence>
<keyword evidence="6 7" id="KW-0238">DNA-binding</keyword>
<keyword evidence="3" id="KW-0677">Repeat</keyword>
<comment type="caution">
    <text evidence="9">The sequence shown here is derived from an EMBL/GenBank/DDBJ whole genome shotgun (WGS) entry which is preliminary data.</text>
</comment>
<dbReference type="PANTHER" id="PTHR15454">
    <property type="entry name" value="NISCHARIN RELATED"/>
    <property type="match status" value="1"/>
</dbReference>
<dbReference type="InterPro" id="IPR032675">
    <property type="entry name" value="LRR_dom_sf"/>
</dbReference>
<dbReference type="SUPFAM" id="SSF52058">
    <property type="entry name" value="L domain-like"/>
    <property type="match status" value="1"/>
</dbReference>
<name>A0A8B6CK48_MYTGA</name>
<evidence type="ECO:0000256" key="3">
    <source>
        <dbReference type="ARBA" id="ARBA00022737"/>
    </source>
</evidence>
<dbReference type="SMART" id="SM00980">
    <property type="entry name" value="THAP"/>
    <property type="match status" value="1"/>
</dbReference>
<dbReference type="AlphaFoldDB" id="A0A8B6CK48"/>
<dbReference type="SUPFAM" id="SSF57716">
    <property type="entry name" value="Glucocorticoid receptor-like (DNA-binding domain)"/>
    <property type="match status" value="1"/>
</dbReference>
<evidence type="ECO:0000256" key="4">
    <source>
        <dbReference type="ARBA" id="ARBA00022771"/>
    </source>
</evidence>
<dbReference type="Proteomes" id="UP000596742">
    <property type="component" value="Unassembled WGS sequence"/>
</dbReference>
<evidence type="ECO:0000256" key="5">
    <source>
        <dbReference type="ARBA" id="ARBA00022833"/>
    </source>
</evidence>
<keyword evidence="2" id="KW-0479">Metal-binding</keyword>
<evidence type="ECO:0000256" key="6">
    <source>
        <dbReference type="ARBA" id="ARBA00023125"/>
    </source>
</evidence>
<dbReference type="EMBL" id="UYJE01001822">
    <property type="protein sequence ID" value="VDI05515.1"/>
    <property type="molecule type" value="Genomic_DNA"/>
</dbReference>
<dbReference type="GO" id="GO:0008270">
    <property type="term" value="F:zinc ion binding"/>
    <property type="evidence" value="ECO:0007669"/>
    <property type="project" value="UniProtKB-KW"/>
</dbReference>
<gene>
    <name evidence="9" type="ORF">MGAL_10B011654</name>
</gene>
<keyword evidence="4 7" id="KW-0863">Zinc-finger</keyword>
<dbReference type="PANTHER" id="PTHR15454:SF35">
    <property type="entry name" value="NISCHARIN"/>
    <property type="match status" value="1"/>
</dbReference>
<evidence type="ECO:0000259" key="8">
    <source>
        <dbReference type="PROSITE" id="PS50950"/>
    </source>
</evidence>
<protein>
    <recommendedName>
        <fullName evidence="8">THAP-type domain-containing protein</fullName>
    </recommendedName>
</protein>
<reference evidence="9" key="1">
    <citation type="submission" date="2018-11" db="EMBL/GenBank/DDBJ databases">
        <authorList>
            <person name="Alioto T."/>
            <person name="Alioto T."/>
        </authorList>
    </citation>
    <scope>NUCLEOTIDE SEQUENCE</scope>
</reference>
<organism evidence="9 10">
    <name type="scientific">Mytilus galloprovincialis</name>
    <name type="common">Mediterranean mussel</name>
    <dbReference type="NCBI Taxonomy" id="29158"/>
    <lineage>
        <taxon>Eukaryota</taxon>
        <taxon>Metazoa</taxon>
        <taxon>Spiralia</taxon>
        <taxon>Lophotrochozoa</taxon>
        <taxon>Mollusca</taxon>
        <taxon>Bivalvia</taxon>
        <taxon>Autobranchia</taxon>
        <taxon>Pteriomorphia</taxon>
        <taxon>Mytilida</taxon>
        <taxon>Mytiloidea</taxon>
        <taxon>Mytilidae</taxon>
        <taxon>Mytilinae</taxon>
        <taxon>Mytilus</taxon>
    </lineage>
</organism>
<dbReference type="PROSITE" id="PS50950">
    <property type="entry name" value="ZF_THAP"/>
    <property type="match status" value="1"/>
</dbReference>
<dbReference type="PROSITE" id="PS51450">
    <property type="entry name" value="LRR"/>
    <property type="match status" value="3"/>
</dbReference>
<dbReference type="Gene3D" id="3.80.10.10">
    <property type="entry name" value="Ribonuclease Inhibitor"/>
    <property type="match status" value="1"/>
</dbReference>
<proteinExistence type="predicted"/>
<feature type="domain" description="THAP-type" evidence="8">
    <location>
        <begin position="1"/>
        <end position="102"/>
    </location>
</feature>
<dbReference type="GO" id="GO:0003677">
    <property type="term" value="F:DNA binding"/>
    <property type="evidence" value="ECO:0007669"/>
    <property type="project" value="UniProtKB-UniRule"/>
</dbReference>
<evidence type="ECO:0000313" key="10">
    <source>
        <dbReference type="Proteomes" id="UP000596742"/>
    </source>
</evidence>